<protein>
    <submittedName>
        <fullName evidence="2">Uncharacterized protein</fullName>
    </submittedName>
</protein>
<dbReference type="Proteomes" id="UP001054945">
    <property type="component" value="Unassembled WGS sequence"/>
</dbReference>
<evidence type="ECO:0000313" key="2">
    <source>
        <dbReference type="EMBL" id="GIY24354.1"/>
    </source>
</evidence>
<comment type="caution">
    <text evidence="2">The sequence shown here is derived from an EMBL/GenBank/DDBJ whole genome shotgun (WGS) entry which is preliminary data.</text>
</comment>
<keyword evidence="1" id="KW-0812">Transmembrane</keyword>
<organism evidence="2 3">
    <name type="scientific">Caerostris extrusa</name>
    <name type="common">Bark spider</name>
    <name type="synonym">Caerostris bankana</name>
    <dbReference type="NCBI Taxonomy" id="172846"/>
    <lineage>
        <taxon>Eukaryota</taxon>
        <taxon>Metazoa</taxon>
        <taxon>Ecdysozoa</taxon>
        <taxon>Arthropoda</taxon>
        <taxon>Chelicerata</taxon>
        <taxon>Arachnida</taxon>
        <taxon>Araneae</taxon>
        <taxon>Araneomorphae</taxon>
        <taxon>Entelegynae</taxon>
        <taxon>Araneoidea</taxon>
        <taxon>Araneidae</taxon>
        <taxon>Caerostris</taxon>
    </lineage>
</organism>
<feature type="transmembrane region" description="Helical" evidence="1">
    <location>
        <begin position="70"/>
        <end position="93"/>
    </location>
</feature>
<keyword evidence="1" id="KW-0472">Membrane</keyword>
<gene>
    <name evidence="2" type="ORF">CEXT_384551</name>
</gene>
<dbReference type="EMBL" id="BPLR01008390">
    <property type="protein sequence ID" value="GIY24354.1"/>
    <property type="molecule type" value="Genomic_DNA"/>
</dbReference>
<dbReference type="AlphaFoldDB" id="A0AAV4RUJ3"/>
<proteinExistence type="predicted"/>
<evidence type="ECO:0000256" key="1">
    <source>
        <dbReference type="SAM" id="Phobius"/>
    </source>
</evidence>
<keyword evidence="3" id="KW-1185">Reference proteome</keyword>
<keyword evidence="1" id="KW-1133">Transmembrane helix</keyword>
<accession>A0AAV4RUJ3</accession>
<sequence length="175" mass="19969">MIVAGNPNYGVVSKREVSVKPLHRCICNMHCKCACLDGSLKCEPMEEEDYQAAGFRGSLPVLTAKPPYRIWFIAHPFLALLALGLLMLLSGLIKATFGVFGYKNISYFGLESRIFDKKQIKQYFEADLKEMEVVYDEEGHPIHPETNDPARTLSEEIIFAMNAFFLCFWPYLKVY</sequence>
<reference evidence="2 3" key="1">
    <citation type="submission" date="2021-06" db="EMBL/GenBank/DDBJ databases">
        <title>Caerostris extrusa draft genome.</title>
        <authorList>
            <person name="Kono N."/>
            <person name="Arakawa K."/>
        </authorList>
    </citation>
    <scope>NUCLEOTIDE SEQUENCE [LARGE SCALE GENOMIC DNA]</scope>
</reference>
<name>A0AAV4RUJ3_CAEEX</name>
<evidence type="ECO:0000313" key="3">
    <source>
        <dbReference type="Proteomes" id="UP001054945"/>
    </source>
</evidence>